<evidence type="ECO:0000313" key="2">
    <source>
        <dbReference type="Proteomes" id="UP000306113"/>
    </source>
</evidence>
<name>A0A4S3MAC6_9RHOB</name>
<proteinExistence type="predicted"/>
<keyword evidence="2" id="KW-1185">Reference proteome</keyword>
<reference evidence="1 2" key="1">
    <citation type="submission" date="2019-04" db="EMBL/GenBank/DDBJ databases">
        <title>Draft genome sequence of Youngimonas vesicularis.</title>
        <authorList>
            <person name="Hameed A."/>
        </authorList>
    </citation>
    <scope>NUCLEOTIDE SEQUENCE [LARGE SCALE GENOMIC DNA]</scope>
    <source>
        <strain evidence="1 2">CC-AMW-E</strain>
    </source>
</reference>
<comment type="caution">
    <text evidence="1">The sequence shown here is derived from an EMBL/GenBank/DDBJ whole genome shotgun (WGS) entry which is preliminary data.</text>
</comment>
<sequence>MARNDPPKHVRDSLEKHARLFELLRQQNLIATSRVGRKARPVDGVAEAAFLAAADASLHQGGGGYL</sequence>
<dbReference type="AlphaFoldDB" id="A0A4S3MAC6"/>
<dbReference type="RefSeq" id="WP_136338887.1">
    <property type="nucleotide sequence ID" value="NZ_SSMD01000003.1"/>
</dbReference>
<evidence type="ECO:0000313" key="1">
    <source>
        <dbReference type="EMBL" id="THD75030.1"/>
    </source>
</evidence>
<dbReference type="Proteomes" id="UP000306113">
    <property type="component" value="Unassembled WGS sequence"/>
</dbReference>
<dbReference type="EMBL" id="SSMD01000003">
    <property type="protein sequence ID" value="THD75030.1"/>
    <property type="molecule type" value="Genomic_DNA"/>
</dbReference>
<gene>
    <name evidence="1" type="ORF">E7681_08765</name>
</gene>
<dbReference type="OrthoDB" id="9980340at2"/>
<protein>
    <submittedName>
        <fullName evidence="1">Uncharacterized protein</fullName>
    </submittedName>
</protein>
<organism evidence="1 2">
    <name type="scientific">Thalassobius vesicularis</name>
    <dbReference type="NCBI Taxonomy" id="1294297"/>
    <lineage>
        <taxon>Bacteria</taxon>
        <taxon>Pseudomonadati</taxon>
        <taxon>Pseudomonadota</taxon>
        <taxon>Alphaproteobacteria</taxon>
        <taxon>Rhodobacterales</taxon>
        <taxon>Roseobacteraceae</taxon>
        <taxon>Thalassovita</taxon>
    </lineage>
</organism>
<accession>A0A4S3MAC6</accession>